<name>A0ABM9XBA0_9RHOB</name>
<reference evidence="2 3" key="1">
    <citation type="submission" date="2007-11" db="EMBL/GenBank/DDBJ databases">
        <authorList>
            <person name="Wagner-Dobler I."/>
            <person name="Ferriera S."/>
            <person name="Johnson J."/>
            <person name="Kravitz S."/>
            <person name="Beeson K."/>
            <person name="Sutton G."/>
            <person name="Rogers Y.-H."/>
            <person name="Friedman R."/>
            <person name="Frazier M."/>
            <person name="Venter J.C."/>
        </authorList>
    </citation>
    <scope>NUCLEOTIDE SEQUENCE [LARGE SCALE GENOMIC DNA]</scope>
    <source>
        <strain evidence="2 3">HEL-45</strain>
    </source>
</reference>
<keyword evidence="1" id="KW-0812">Transmembrane</keyword>
<evidence type="ECO:0008006" key="4">
    <source>
        <dbReference type="Google" id="ProtNLM"/>
    </source>
</evidence>
<evidence type="ECO:0000256" key="1">
    <source>
        <dbReference type="SAM" id="Phobius"/>
    </source>
</evidence>
<comment type="caution">
    <text evidence="2">The sequence shown here is derived from an EMBL/GenBank/DDBJ whole genome shotgun (WGS) entry which is preliminary data.</text>
</comment>
<keyword evidence="1" id="KW-0472">Membrane</keyword>
<evidence type="ECO:0000313" key="2">
    <source>
        <dbReference type="EMBL" id="EDQ06864.1"/>
    </source>
</evidence>
<keyword evidence="3" id="KW-1185">Reference proteome</keyword>
<proteinExistence type="predicted"/>
<evidence type="ECO:0000313" key="3">
    <source>
        <dbReference type="Proteomes" id="UP000003257"/>
    </source>
</evidence>
<protein>
    <recommendedName>
        <fullName evidence="4">Short-chain dehydrogenase</fullName>
    </recommendedName>
</protein>
<dbReference type="Proteomes" id="UP000003257">
    <property type="component" value="Unassembled WGS sequence"/>
</dbReference>
<gene>
    <name evidence="2" type="ORF">OIHEL45_08600</name>
</gene>
<keyword evidence="1" id="KW-1133">Transmembrane helix</keyword>
<dbReference type="EMBL" id="ABID01000001">
    <property type="protein sequence ID" value="EDQ06864.1"/>
    <property type="molecule type" value="Genomic_DNA"/>
</dbReference>
<sequence>MVFKIVLLFLVAMGLLAWFGKMHWLGGKRLTRTKCRDCGRYRIGKGECACKGGR</sequence>
<organism evidence="2 3">
    <name type="scientific">Sulfitobacter indolifex HEL-45</name>
    <dbReference type="NCBI Taxonomy" id="391624"/>
    <lineage>
        <taxon>Bacteria</taxon>
        <taxon>Pseudomonadati</taxon>
        <taxon>Pseudomonadota</taxon>
        <taxon>Alphaproteobacteria</taxon>
        <taxon>Rhodobacterales</taxon>
        <taxon>Roseobacteraceae</taxon>
        <taxon>Sulfitobacter</taxon>
    </lineage>
</organism>
<feature type="transmembrane region" description="Helical" evidence="1">
    <location>
        <begin position="6"/>
        <end position="26"/>
    </location>
</feature>
<accession>A0ABM9XBA0</accession>